<dbReference type="Pfam" id="PF13407">
    <property type="entry name" value="Peripla_BP_4"/>
    <property type="match status" value="1"/>
</dbReference>
<dbReference type="InterPro" id="IPR026266">
    <property type="entry name" value="AraF"/>
</dbReference>
<dbReference type="PANTHER" id="PTHR30036:SF7">
    <property type="entry name" value="ABC TRANSPORTER PERIPLASMIC-BINDING PROTEIN YPHF"/>
    <property type="match status" value="1"/>
</dbReference>
<evidence type="ECO:0000259" key="4">
    <source>
        <dbReference type="Pfam" id="PF13407"/>
    </source>
</evidence>
<dbReference type="InterPro" id="IPR050555">
    <property type="entry name" value="Bact_Solute-Bind_Prot2"/>
</dbReference>
<dbReference type="GO" id="GO:0042882">
    <property type="term" value="P:L-arabinose transmembrane transport"/>
    <property type="evidence" value="ECO:0007669"/>
    <property type="project" value="InterPro"/>
</dbReference>
<dbReference type="EMBL" id="JAOYFC010000001">
    <property type="protein sequence ID" value="MCV6822985.1"/>
    <property type="molecule type" value="Genomic_DNA"/>
</dbReference>
<dbReference type="Gene3D" id="3.40.50.2300">
    <property type="match status" value="2"/>
</dbReference>
<protein>
    <submittedName>
        <fullName evidence="5">Arabinose ABC transporter substrate-binding protein</fullName>
    </submittedName>
</protein>
<dbReference type="RefSeq" id="WP_263951814.1">
    <property type="nucleotide sequence ID" value="NZ_JAOYFC010000001.1"/>
</dbReference>
<accession>A0AAE3IVP8</accession>
<evidence type="ECO:0000313" key="5">
    <source>
        <dbReference type="EMBL" id="MCV6822985.1"/>
    </source>
</evidence>
<dbReference type="Proteomes" id="UP001208041">
    <property type="component" value="Unassembled WGS sequence"/>
</dbReference>
<evidence type="ECO:0000313" key="6">
    <source>
        <dbReference type="Proteomes" id="UP001208041"/>
    </source>
</evidence>
<evidence type="ECO:0000256" key="2">
    <source>
        <dbReference type="ARBA" id="ARBA00007639"/>
    </source>
</evidence>
<dbReference type="PANTHER" id="PTHR30036">
    <property type="entry name" value="D-XYLOSE-BINDING PERIPLASMIC PROTEIN"/>
    <property type="match status" value="1"/>
</dbReference>
<keyword evidence="3" id="KW-0732">Signal</keyword>
<name>A0AAE3IVP8_9RHOB</name>
<evidence type="ECO:0000256" key="3">
    <source>
        <dbReference type="SAM" id="SignalP"/>
    </source>
</evidence>
<comment type="similarity">
    <text evidence="2">Belongs to the bacterial solute-binding protein 2 family.</text>
</comment>
<proteinExistence type="inferred from homology"/>
<dbReference type="SUPFAM" id="SSF53822">
    <property type="entry name" value="Periplasmic binding protein-like I"/>
    <property type="match status" value="1"/>
</dbReference>
<evidence type="ECO:0000256" key="1">
    <source>
        <dbReference type="ARBA" id="ARBA00004418"/>
    </source>
</evidence>
<organism evidence="5 6">
    <name type="scientific">Halocynthiibacter halioticoli</name>
    <dbReference type="NCBI Taxonomy" id="2986804"/>
    <lineage>
        <taxon>Bacteria</taxon>
        <taxon>Pseudomonadati</taxon>
        <taxon>Pseudomonadota</taxon>
        <taxon>Alphaproteobacteria</taxon>
        <taxon>Rhodobacterales</taxon>
        <taxon>Paracoccaceae</taxon>
        <taxon>Halocynthiibacter</taxon>
    </lineage>
</organism>
<gene>
    <name evidence="5" type="ORF">OH136_00335</name>
</gene>
<comment type="caution">
    <text evidence="5">The sequence shown here is derived from an EMBL/GenBank/DDBJ whole genome shotgun (WGS) entry which is preliminary data.</text>
</comment>
<sequence>MLNRVKPVLLMSIAGTALLAGTAMADDKEIVAIYKSGTQQYFIDQGDGFKAAAEELGYTAKIINVELDANLAISAVSDAIASGAKGIGLTAPDQALGPAVARSADEAGVLLVATDDPIMKEDGSPVPFVGFDGVAMGTKVGERAGELLKESGWLDGARYGVLSVEVQTLSVCNDRTDAAKEQVIAAGASADSIVQVSYDGTADTSLAATGPVLTANPGVDKWVVFACNDEGVLGANNALKNAGFNPDDVIAVGLGAYEACRPWKEGIPSGFKAALYISGKDVGDAAARTLINSIETGEDLPLKTVANTTIVGPDNYADYMSCD</sequence>
<dbReference type="InterPro" id="IPR025997">
    <property type="entry name" value="SBP_2_dom"/>
</dbReference>
<feature type="chain" id="PRO_5041951382" evidence="3">
    <location>
        <begin position="26"/>
        <end position="323"/>
    </location>
</feature>
<dbReference type="GO" id="GO:0030288">
    <property type="term" value="C:outer membrane-bounded periplasmic space"/>
    <property type="evidence" value="ECO:0007669"/>
    <property type="project" value="TreeGrafter"/>
</dbReference>
<dbReference type="AlphaFoldDB" id="A0AAE3IVP8"/>
<dbReference type="InterPro" id="IPR028082">
    <property type="entry name" value="Peripla_BP_I"/>
</dbReference>
<dbReference type="PIRSF" id="PIRSF002816">
    <property type="entry name" value="AraF"/>
    <property type="match status" value="1"/>
</dbReference>
<reference evidence="5" key="1">
    <citation type="submission" date="2022-10" db="EMBL/GenBank/DDBJ databases">
        <authorList>
            <person name="Yue Y."/>
        </authorList>
    </citation>
    <scope>NUCLEOTIDE SEQUENCE</scope>
    <source>
        <strain evidence="5">Z654</strain>
    </source>
</reference>
<dbReference type="CDD" id="cd01540">
    <property type="entry name" value="PBP1_arabinose_binding"/>
    <property type="match status" value="1"/>
</dbReference>
<feature type="signal peptide" evidence="3">
    <location>
        <begin position="1"/>
        <end position="25"/>
    </location>
</feature>
<dbReference type="GO" id="GO:0030246">
    <property type="term" value="F:carbohydrate binding"/>
    <property type="evidence" value="ECO:0007669"/>
    <property type="project" value="TreeGrafter"/>
</dbReference>
<feature type="domain" description="Periplasmic binding protein" evidence="4">
    <location>
        <begin position="32"/>
        <end position="294"/>
    </location>
</feature>
<keyword evidence="6" id="KW-1185">Reference proteome</keyword>
<comment type="subcellular location">
    <subcellularLocation>
        <location evidence="1">Periplasm</location>
    </subcellularLocation>
</comment>